<dbReference type="AlphaFoldDB" id="A0A2S9Q2D3"/>
<dbReference type="EMBL" id="PVLV01000024">
    <property type="protein sequence ID" value="PRH80834.1"/>
    <property type="molecule type" value="Genomic_DNA"/>
</dbReference>
<evidence type="ECO:0000313" key="3">
    <source>
        <dbReference type="Proteomes" id="UP000239322"/>
    </source>
</evidence>
<feature type="transmembrane region" description="Helical" evidence="1">
    <location>
        <begin position="109"/>
        <end position="126"/>
    </location>
</feature>
<keyword evidence="1" id="KW-0472">Membrane</keyword>
<dbReference type="RefSeq" id="WP_105867082.1">
    <property type="nucleotide sequence ID" value="NZ_PVLV01000024.1"/>
</dbReference>
<evidence type="ECO:0000313" key="2">
    <source>
        <dbReference type="EMBL" id="PRH80834.1"/>
    </source>
</evidence>
<comment type="caution">
    <text evidence="2">The sequence shown here is derived from an EMBL/GenBank/DDBJ whole genome shotgun (WGS) entry which is preliminary data.</text>
</comment>
<protein>
    <submittedName>
        <fullName evidence="2">Uncharacterized protein</fullName>
    </submittedName>
</protein>
<accession>A0A2S9Q2D3</accession>
<keyword evidence="1" id="KW-1133">Transmembrane helix</keyword>
<keyword evidence="1" id="KW-0812">Transmembrane</keyword>
<reference evidence="2 3" key="1">
    <citation type="submission" date="2018-03" db="EMBL/GenBank/DDBJ databases">
        <title>Novel Streptomyces sp. from soil.</title>
        <authorList>
            <person name="Tan G.Y.A."/>
            <person name="Lee Z.Y."/>
        </authorList>
    </citation>
    <scope>NUCLEOTIDE SEQUENCE [LARGE SCALE GENOMIC DNA]</scope>
    <source>
        <strain evidence="2 3">ST5x</strain>
    </source>
</reference>
<name>A0A2S9Q2D3_9ACTN</name>
<proteinExistence type="predicted"/>
<feature type="transmembrane region" description="Helical" evidence="1">
    <location>
        <begin position="84"/>
        <end position="103"/>
    </location>
</feature>
<organism evidence="2 3">
    <name type="scientific">Streptomyces solincola</name>
    <dbReference type="NCBI Taxonomy" id="2100817"/>
    <lineage>
        <taxon>Bacteria</taxon>
        <taxon>Bacillati</taxon>
        <taxon>Actinomycetota</taxon>
        <taxon>Actinomycetes</taxon>
        <taxon>Kitasatosporales</taxon>
        <taxon>Streptomycetaceae</taxon>
        <taxon>Streptomyces</taxon>
    </lineage>
</organism>
<evidence type="ECO:0000256" key="1">
    <source>
        <dbReference type="SAM" id="Phobius"/>
    </source>
</evidence>
<gene>
    <name evidence="2" type="ORF">C6N75_01930</name>
</gene>
<sequence>MTAAIARTHPLVRRYLTELMRHAGPAPRRECAELTDALADHVDTVVRRAPHAPDRAVLAALAELGEPRTVAQAMGWTDRGRERGGRAVIVAALIGCAAGGPFWHAHPAAVALVDLVLTVVAAAVLASPLRPRRPGRPPVNSRP</sequence>
<keyword evidence="3" id="KW-1185">Reference proteome</keyword>
<dbReference type="Proteomes" id="UP000239322">
    <property type="component" value="Unassembled WGS sequence"/>
</dbReference>
<dbReference type="OrthoDB" id="3701328at2"/>